<dbReference type="Proteomes" id="UP001231736">
    <property type="component" value="Unassembled WGS sequence"/>
</dbReference>
<comment type="caution">
    <text evidence="1">The sequence shown here is derived from an EMBL/GenBank/DDBJ whole genome shotgun (WGS) entry which is preliminary data.</text>
</comment>
<dbReference type="AlphaFoldDB" id="A0AAJ6P2J3"/>
<evidence type="ECO:0000313" key="2">
    <source>
        <dbReference type="Proteomes" id="UP001231736"/>
    </source>
</evidence>
<reference evidence="1" key="1">
    <citation type="journal article" date="2023" name="Front. Microbiol.">
        <title>Phylogeography and host specificity of Pasteurellaceae pathogenic to sea-farmed fish in the north-east Atlantic.</title>
        <authorList>
            <person name="Gulla S."/>
            <person name="Colquhoun D.J."/>
            <person name="Olsen A.B."/>
            <person name="Spilsberg B."/>
            <person name="Lagesen K."/>
            <person name="Aakesson C.P."/>
            <person name="Strom S."/>
            <person name="Manji F."/>
            <person name="Birkbeck T.H."/>
            <person name="Nilsen H.K."/>
        </authorList>
    </citation>
    <scope>NUCLEOTIDE SEQUENCE</scope>
    <source>
        <strain evidence="1">98B1</strain>
    </source>
</reference>
<dbReference type="CDD" id="cd09739">
    <property type="entry name" value="Cas6_I-F"/>
    <property type="match status" value="1"/>
</dbReference>
<dbReference type="Gene3D" id="3.30.70.2540">
    <property type="entry name" value="CRISPR-associated endoribonuclease Cas6/Csy4"/>
    <property type="match status" value="1"/>
</dbReference>
<evidence type="ECO:0000313" key="1">
    <source>
        <dbReference type="EMBL" id="MDP8174809.1"/>
    </source>
</evidence>
<dbReference type="InterPro" id="IPR013396">
    <property type="entry name" value="CRISPR-assoc_prot_Csy4"/>
</dbReference>
<dbReference type="RefSeq" id="WP_306375809.1">
    <property type="nucleotide sequence ID" value="NZ_JASAYT010000012.1"/>
</dbReference>
<dbReference type="Pfam" id="PF09618">
    <property type="entry name" value="Cas_Csy4"/>
    <property type="match status" value="1"/>
</dbReference>
<dbReference type="NCBIfam" id="TIGR02563">
    <property type="entry name" value="cas_Csy4"/>
    <property type="match status" value="1"/>
</dbReference>
<sequence>MKFYQEITLIDSVQMSFFTLWTKSFTQLHLALVEQAKKTNGESVETSNIGVSFPEYRCFEKEGKTVAILGSKLRIFAHTEQELEQLDFKKWLERLADYVHCSSIKAVPEQVSYICVKRFRQEKNRDRQIRRYAKRHNKTFDEVKAERIAQIMQQENLSREKALILYYNPPLELRPYIKLKSESNQNEFSLQIEQIDVDTYQSGKFNTYGLSSTTTVPNW</sequence>
<proteinExistence type="predicted"/>
<name>A0AAJ6P2J3_9PAST</name>
<protein>
    <submittedName>
        <fullName evidence="1">Type I-F CRISPR-associated endoribonuclease Cas6/Csy4</fullName>
    </submittedName>
</protein>
<organism evidence="1 2">
    <name type="scientific">Phocoenobacter skyensis</name>
    <dbReference type="NCBI Taxonomy" id="97481"/>
    <lineage>
        <taxon>Bacteria</taxon>
        <taxon>Pseudomonadati</taxon>
        <taxon>Pseudomonadota</taxon>
        <taxon>Gammaproteobacteria</taxon>
        <taxon>Pasteurellales</taxon>
        <taxon>Pasteurellaceae</taxon>
        <taxon>Phocoenobacter</taxon>
    </lineage>
</organism>
<dbReference type="EMBL" id="JASAYT010000012">
    <property type="protein sequence ID" value="MDP8174809.1"/>
    <property type="molecule type" value="Genomic_DNA"/>
</dbReference>
<gene>
    <name evidence="1" type="primary">cas6f</name>
    <name evidence="1" type="ORF">QJU97_04975</name>
</gene>
<accession>A0AAJ6P2J3</accession>
<dbReference type="InterPro" id="IPR042564">
    <property type="entry name" value="CRISPR-Cas6/Csy4_sf"/>
</dbReference>
<dbReference type="GO" id="GO:0004519">
    <property type="term" value="F:endonuclease activity"/>
    <property type="evidence" value="ECO:0007669"/>
    <property type="project" value="InterPro"/>
</dbReference>
<dbReference type="GO" id="GO:0043571">
    <property type="term" value="P:maintenance of CRISPR repeat elements"/>
    <property type="evidence" value="ECO:0007669"/>
    <property type="project" value="InterPro"/>
</dbReference>